<gene>
    <name evidence="4" type="ORF">BTBSAS_130026</name>
</gene>
<accession>A0A2X0QF30</accession>
<feature type="domain" description="Endonuclease GajA/Old nuclease/RecF-like AAA" evidence="2">
    <location>
        <begin position="1"/>
        <end position="95"/>
    </location>
</feature>
<evidence type="ECO:0000259" key="2">
    <source>
        <dbReference type="Pfam" id="PF13175"/>
    </source>
</evidence>
<evidence type="ECO:0000313" key="5">
    <source>
        <dbReference type="Proteomes" id="UP000270190"/>
    </source>
</evidence>
<evidence type="ECO:0000256" key="1">
    <source>
        <dbReference type="SAM" id="Coils"/>
    </source>
</evidence>
<dbReference type="InterPro" id="IPR027417">
    <property type="entry name" value="P-loop_NTPase"/>
</dbReference>
<dbReference type="Pfam" id="PF13175">
    <property type="entry name" value="AAA_15"/>
    <property type="match status" value="2"/>
</dbReference>
<dbReference type="Gene3D" id="3.40.50.300">
    <property type="entry name" value="P-loop containing nucleotide triphosphate hydrolases"/>
    <property type="match status" value="1"/>
</dbReference>
<protein>
    <submittedName>
        <fullName evidence="4">Recombination protein F</fullName>
    </submittedName>
</protein>
<dbReference type="Proteomes" id="UP000270190">
    <property type="component" value="Unassembled WGS sequence"/>
</dbReference>
<dbReference type="InterPro" id="IPR051396">
    <property type="entry name" value="Bact_Antivir_Def_Nuclease"/>
</dbReference>
<keyword evidence="1" id="KW-0175">Coiled coil</keyword>
<evidence type="ECO:0000259" key="3">
    <source>
        <dbReference type="Pfam" id="PF20469"/>
    </source>
</evidence>
<feature type="domain" description="Endonuclease GajA/Old nuclease/RecF-like AAA" evidence="2">
    <location>
        <begin position="165"/>
        <end position="322"/>
    </location>
</feature>
<evidence type="ECO:0000313" key="4">
    <source>
        <dbReference type="EMBL" id="SPP27246.1"/>
    </source>
</evidence>
<dbReference type="RefSeq" id="WP_120487448.1">
    <property type="nucleotide sequence ID" value="NZ_OUNC01000005.1"/>
</dbReference>
<dbReference type="PANTHER" id="PTHR43581:SF4">
    <property type="entry name" value="ATP_GTP PHOSPHATASE"/>
    <property type="match status" value="1"/>
</dbReference>
<dbReference type="InterPro" id="IPR034139">
    <property type="entry name" value="TOPRIM_OLD"/>
</dbReference>
<dbReference type="EMBL" id="OUNC01000005">
    <property type="protein sequence ID" value="SPP27246.1"/>
    <property type="molecule type" value="Genomic_DNA"/>
</dbReference>
<feature type="domain" description="OLD protein-like TOPRIM" evidence="3">
    <location>
        <begin position="368"/>
        <end position="432"/>
    </location>
</feature>
<reference evidence="5" key="1">
    <citation type="submission" date="2018-04" db="EMBL/GenBank/DDBJ databases">
        <authorList>
            <person name="Illikoud N."/>
        </authorList>
    </citation>
    <scope>NUCLEOTIDE SEQUENCE [LARGE SCALE GENOMIC DNA]</scope>
</reference>
<proteinExistence type="predicted"/>
<dbReference type="Pfam" id="PF20469">
    <property type="entry name" value="OLD-like_TOPRIM"/>
    <property type="match status" value="1"/>
</dbReference>
<sequence>MKLKTLTIENFRNFKNTEIKLSNKNIVFGMNDVGKTNLLWSLRFLLDRKIRVMGFSESDFHQKKTTETIKITLEVELKDGDRDSQNIISKVKGSRNSNELNIFYFEVVGKFEASEGIGIPILFWGNNLEKLDEIPQNGNFSTLDKLFNILYIDPTIDLDRVFSGNRRKIFNEKKMSENDVEIYDEISQLTSSMNEKISSMGIIKSFQKELTSEYKQLKDEDVSIELQSEMAIKGFFSDIHPYLKKQGDAILYPTSGDGRKKILAYSLLNYLNKEYDSERITIYLIEEPENSLHRSMQIALSKQLFEYGVYNYFILSTHSAELLYEMDDASLIRVYSKGNTMCSSKLYKVPGNFKFIKKELNAALATALFSNRVLLIEGPSEKVLFEKILTIVKPTYELEGGYLLLVDGIKFKPYYKILKELNIIPIVKTDNDFKSKRGQPNSFDLIGLNRCLELISQDKLDAIEINYSLEERERKVIENKKDIYDREEKKVSKLEKDNIYISRVDLEHDLYTVIPDKMNEVFGSGNPISNMQNKKLINMLKLIDKLSDEECYRIIEASDFKCLKSLVQNI</sequence>
<dbReference type="PANTHER" id="PTHR43581">
    <property type="entry name" value="ATP/GTP PHOSPHATASE"/>
    <property type="match status" value="1"/>
</dbReference>
<feature type="coiled-coil region" evidence="1">
    <location>
        <begin position="460"/>
        <end position="497"/>
    </location>
</feature>
<organism evidence="4 5">
    <name type="scientific">Brochothrix thermosphacta</name>
    <name type="common">Microbacterium thermosphactum</name>
    <dbReference type="NCBI Taxonomy" id="2756"/>
    <lineage>
        <taxon>Bacteria</taxon>
        <taxon>Bacillati</taxon>
        <taxon>Bacillota</taxon>
        <taxon>Bacilli</taxon>
        <taxon>Bacillales</taxon>
        <taxon>Listeriaceae</taxon>
        <taxon>Brochothrix</taxon>
    </lineage>
</organism>
<dbReference type="CDD" id="cd01026">
    <property type="entry name" value="TOPRIM_OLD"/>
    <property type="match status" value="1"/>
</dbReference>
<name>A0A2X0QF30_BROTH</name>
<dbReference type="AlphaFoldDB" id="A0A2X0QF30"/>
<dbReference type="SUPFAM" id="SSF52540">
    <property type="entry name" value="P-loop containing nucleoside triphosphate hydrolases"/>
    <property type="match status" value="1"/>
</dbReference>
<dbReference type="InterPro" id="IPR041685">
    <property type="entry name" value="AAA_GajA/Old/RecF-like"/>
</dbReference>